<dbReference type="InterPro" id="IPR007131">
    <property type="entry name" value="SHD1"/>
</dbReference>
<feature type="chain" id="PRO_5045209301" evidence="1">
    <location>
        <begin position="19"/>
        <end position="339"/>
    </location>
</feature>
<dbReference type="SUPFAM" id="SSF53474">
    <property type="entry name" value="alpha/beta-Hydrolases"/>
    <property type="match status" value="1"/>
</dbReference>
<dbReference type="Gene3D" id="2.30.30.700">
    <property type="entry name" value="SLA1 homology domain 1"/>
    <property type="match status" value="1"/>
</dbReference>
<proteinExistence type="predicted"/>
<organism evidence="3 4">
    <name type="scientific">Luteolibacter rhizosphaerae</name>
    <dbReference type="NCBI Taxonomy" id="2989719"/>
    <lineage>
        <taxon>Bacteria</taxon>
        <taxon>Pseudomonadati</taxon>
        <taxon>Verrucomicrobiota</taxon>
        <taxon>Verrucomicrobiia</taxon>
        <taxon>Verrucomicrobiales</taxon>
        <taxon>Verrucomicrobiaceae</taxon>
        <taxon>Luteolibacter</taxon>
    </lineage>
</organism>
<comment type="caution">
    <text evidence="3">The sequence shown here is derived from an EMBL/GenBank/DDBJ whole genome shotgun (WGS) entry which is preliminary data.</text>
</comment>
<dbReference type="Pfam" id="PF03983">
    <property type="entry name" value="SHD1"/>
    <property type="match status" value="1"/>
</dbReference>
<dbReference type="Gene3D" id="3.40.50.1820">
    <property type="entry name" value="alpha/beta hydrolase"/>
    <property type="match status" value="1"/>
</dbReference>
<evidence type="ECO:0000259" key="2">
    <source>
        <dbReference type="Pfam" id="PF03983"/>
    </source>
</evidence>
<keyword evidence="1" id="KW-0732">Signal</keyword>
<dbReference type="InterPro" id="IPR029058">
    <property type="entry name" value="AB_hydrolase_fold"/>
</dbReference>
<dbReference type="EMBL" id="JAPDDR010000017">
    <property type="protein sequence ID" value="MCW1916656.1"/>
    <property type="molecule type" value="Genomic_DNA"/>
</dbReference>
<dbReference type="Proteomes" id="UP001165653">
    <property type="component" value="Unassembled WGS sequence"/>
</dbReference>
<name>A0ABT3G9Y7_9BACT</name>
<accession>A0ABT3G9Y7</accession>
<reference evidence="3" key="1">
    <citation type="submission" date="2022-10" db="EMBL/GenBank/DDBJ databases">
        <title>Luteolibacter sp. GHJ8, whole genome shotgun sequencing project.</title>
        <authorList>
            <person name="Zhao G."/>
            <person name="Shen L."/>
        </authorList>
    </citation>
    <scope>NUCLEOTIDE SEQUENCE</scope>
    <source>
        <strain evidence="3">GHJ8</strain>
    </source>
</reference>
<feature type="domain" description="SLA1 homology" evidence="2">
    <location>
        <begin position="21"/>
        <end position="74"/>
    </location>
</feature>
<protein>
    <submittedName>
        <fullName evidence="3">SHD1 domain-containing protein</fullName>
    </submittedName>
</protein>
<gene>
    <name evidence="3" type="ORF">OJ996_23925</name>
</gene>
<keyword evidence="4" id="KW-1185">Reference proteome</keyword>
<evidence type="ECO:0000313" key="4">
    <source>
        <dbReference type="Proteomes" id="UP001165653"/>
    </source>
</evidence>
<dbReference type="RefSeq" id="WP_264516238.1">
    <property type="nucleotide sequence ID" value="NZ_JAPDDR010000017.1"/>
</dbReference>
<evidence type="ECO:0000256" key="1">
    <source>
        <dbReference type="SAM" id="SignalP"/>
    </source>
</evidence>
<sequence>MIRRFLLPGVLGALLCLAASGRTWTDTSGKKIEAEIVGVEEGKVVLKFKGKDVRLPLERLSEDDRKFVEEWSKQEKPAASPVGELVLCGTKLKADGGITIVNDPLPPAALKEYSKAETKPTKLTLAIALPSGFDPSKPQHVMWTCAAINDEGERKNGNIGCMAGYAQAAVKAGWVVIAVDTDIGNPRRPEGNRAPGGDLAVHRHAAELLTKTWPGFSTWKFACCGFSGGGKTCFYRMGHLLESKLEVVGLFLGGCNQDLTESARNESGFRKGGTKKVRVFISNGKNDTISTVAHAEKVRDDVEANGYGEVQLDLYEGGHSLDMASFGKAIAWFKEPAGK</sequence>
<evidence type="ECO:0000313" key="3">
    <source>
        <dbReference type="EMBL" id="MCW1916656.1"/>
    </source>
</evidence>
<feature type="signal peptide" evidence="1">
    <location>
        <begin position="1"/>
        <end position="18"/>
    </location>
</feature>